<evidence type="ECO:0000256" key="1">
    <source>
        <dbReference type="ARBA" id="ARBA00004304"/>
    </source>
</evidence>
<evidence type="ECO:0000256" key="13">
    <source>
        <dbReference type="ARBA" id="ARBA00023034"/>
    </source>
</evidence>
<evidence type="ECO:0000259" key="20">
    <source>
        <dbReference type="PROSITE" id="PS51914"/>
    </source>
</evidence>
<dbReference type="Pfam" id="PF09451">
    <property type="entry name" value="ATG27"/>
    <property type="match status" value="1"/>
</dbReference>
<evidence type="ECO:0000313" key="22">
    <source>
        <dbReference type="Proteomes" id="UP000033483"/>
    </source>
</evidence>
<keyword evidence="12" id="KW-0072">Autophagy</keyword>
<dbReference type="SUPFAM" id="SSF50911">
    <property type="entry name" value="Mannose 6-phosphate receptor domain"/>
    <property type="match status" value="1"/>
</dbReference>
<keyword evidence="13" id="KW-0333">Golgi apparatus</keyword>
<organism evidence="21 22">
    <name type="scientific">Thielaviopsis punctulata</name>
    <dbReference type="NCBI Taxonomy" id="72032"/>
    <lineage>
        <taxon>Eukaryota</taxon>
        <taxon>Fungi</taxon>
        <taxon>Dikarya</taxon>
        <taxon>Ascomycota</taxon>
        <taxon>Pezizomycotina</taxon>
        <taxon>Sordariomycetes</taxon>
        <taxon>Hypocreomycetidae</taxon>
        <taxon>Microascales</taxon>
        <taxon>Ceratocystidaceae</taxon>
        <taxon>Thielaviopsis</taxon>
    </lineage>
</organism>
<evidence type="ECO:0000256" key="19">
    <source>
        <dbReference type="SAM" id="SignalP"/>
    </source>
</evidence>
<name>A0A0F4ZKM8_9PEZI</name>
<dbReference type="GO" id="GO:0015031">
    <property type="term" value="P:protein transport"/>
    <property type="evidence" value="ECO:0007669"/>
    <property type="project" value="UniProtKB-KW"/>
</dbReference>
<keyword evidence="11 18" id="KW-1133">Transmembrane helix</keyword>
<evidence type="ECO:0000256" key="10">
    <source>
        <dbReference type="ARBA" id="ARBA00022927"/>
    </source>
</evidence>
<keyword evidence="17" id="KW-0968">Cytoplasmic vesicle</keyword>
<dbReference type="InterPro" id="IPR009011">
    <property type="entry name" value="Man6P_isomerase_rcpt-bd_dom_sf"/>
</dbReference>
<keyword evidence="22" id="KW-1185">Reference proteome</keyword>
<evidence type="ECO:0000256" key="11">
    <source>
        <dbReference type="ARBA" id="ARBA00022989"/>
    </source>
</evidence>
<sequence>MRLTASTTTVSAAVAALFAPLAVATGLQCENIVVDNQKYDLSSLRGPHSVVTTIAEAHAVYNTTYTLDLCAPLKRAGENIPSNEQCPEGTRVCAVQRASHEGDGADKKPSVREAVPLAGDLVQFGGAPFEYHTAGLNAADRETIKEDGFQLELPGGVFPVDAPSKEQFPKKTVITFLCDMGKTGLEAEWKPEVDYVNVTALLETRDGEETNAEKQFVNEGAALIFDKYSNEGKEVTGTLRLTWKTKYACQSVARGDSTRSWGFFTWFIILAFMFISAYIIFGSWLNYTRYGARGWDLLPHSDAIRDVPYLMQDFTRKVLNTVQNSGSRGGYSAV</sequence>
<evidence type="ECO:0000256" key="18">
    <source>
        <dbReference type="SAM" id="Phobius"/>
    </source>
</evidence>
<evidence type="ECO:0000256" key="9">
    <source>
        <dbReference type="ARBA" id="ARBA00022729"/>
    </source>
</evidence>
<dbReference type="PANTHER" id="PTHR15071">
    <property type="entry name" value="MANNOSE-6-PHOSPHATE RECEPTOR FAMILY MEMBER"/>
    <property type="match status" value="1"/>
</dbReference>
<feature type="transmembrane region" description="Helical" evidence="18">
    <location>
        <begin position="261"/>
        <end position="285"/>
    </location>
</feature>
<dbReference type="InterPro" id="IPR044865">
    <property type="entry name" value="MRH_dom"/>
</dbReference>
<evidence type="ECO:0000256" key="6">
    <source>
        <dbReference type="ARBA" id="ARBA00013776"/>
    </source>
</evidence>
<evidence type="ECO:0000256" key="14">
    <source>
        <dbReference type="ARBA" id="ARBA00023128"/>
    </source>
</evidence>
<dbReference type="GO" id="GO:0006914">
    <property type="term" value="P:autophagy"/>
    <property type="evidence" value="ECO:0007669"/>
    <property type="project" value="UniProtKB-KW"/>
</dbReference>
<keyword evidence="9 19" id="KW-0732">Signal</keyword>
<feature type="chain" id="PRO_5002482544" description="Autophagy-related protein 27" evidence="19">
    <location>
        <begin position="25"/>
        <end position="334"/>
    </location>
</feature>
<protein>
    <recommendedName>
        <fullName evidence="6">Autophagy-related protein 27</fullName>
    </recommendedName>
</protein>
<evidence type="ECO:0000256" key="15">
    <source>
        <dbReference type="ARBA" id="ARBA00023136"/>
    </source>
</evidence>
<keyword evidence="8 18" id="KW-0812">Transmembrane</keyword>
<keyword evidence="10" id="KW-0653">Protein transport</keyword>
<dbReference type="AlphaFoldDB" id="A0A0F4ZKM8"/>
<evidence type="ECO:0000256" key="12">
    <source>
        <dbReference type="ARBA" id="ARBA00023006"/>
    </source>
</evidence>
<keyword evidence="7" id="KW-0813">Transport</keyword>
<evidence type="ECO:0000256" key="17">
    <source>
        <dbReference type="ARBA" id="ARBA00023329"/>
    </source>
</evidence>
<evidence type="ECO:0000256" key="5">
    <source>
        <dbReference type="ARBA" id="ARBA00005363"/>
    </source>
</evidence>
<dbReference type="GO" id="GO:0034045">
    <property type="term" value="C:phagophore assembly site membrane"/>
    <property type="evidence" value="ECO:0007669"/>
    <property type="project" value="UniProtKB-SubCell"/>
</dbReference>
<dbReference type="EMBL" id="LAEV01000322">
    <property type="protein sequence ID" value="KKA30681.1"/>
    <property type="molecule type" value="Genomic_DNA"/>
</dbReference>
<evidence type="ECO:0000256" key="3">
    <source>
        <dbReference type="ARBA" id="ARBA00004472"/>
    </source>
</evidence>
<comment type="caution">
    <text evidence="21">The sequence shown here is derived from an EMBL/GenBank/DDBJ whole genome shotgun (WGS) entry which is preliminary data.</text>
</comment>
<dbReference type="Gene3D" id="2.70.130.10">
    <property type="entry name" value="Mannose-6-phosphate receptor binding domain"/>
    <property type="match status" value="1"/>
</dbReference>
<dbReference type="GO" id="GO:0000139">
    <property type="term" value="C:Golgi membrane"/>
    <property type="evidence" value="ECO:0007669"/>
    <property type="project" value="UniProtKB-SubCell"/>
</dbReference>
<proteinExistence type="inferred from homology"/>
<dbReference type="PROSITE" id="PS51914">
    <property type="entry name" value="MRH"/>
    <property type="match status" value="1"/>
</dbReference>
<feature type="domain" description="MRH" evidence="20">
    <location>
        <begin position="27"/>
        <end position="251"/>
    </location>
</feature>
<reference evidence="21 22" key="1">
    <citation type="submission" date="2015-03" db="EMBL/GenBank/DDBJ databases">
        <authorList>
            <person name="Radwan O."/>
            <person name="Al-Naeli F.A."/>
            <person name="Rendon G.A."/>
            <person name="Fields C."/>
        </authorList>
    </citation>
    <scope>NUCLEOTIDE SEQUENCE [LARGE SCALE GENOMIC DNA]</scope>
    <source>
        <strain evidence="21">CR-DP1</strain>
    </source>
</reference>
<evidence type="ECO:0000256" key="7">
    <source>
        <dbReference type="ARBA" id="ARBA00022448"/>
    </source>
</evidence>
<feature type="signal peptide" evidence="19">
    <location>
        <begin position="1"/>
        <end position="24"/>
    </location>
</feature>
<keyword evidence="15 18" id="KW-0472">Membrane</keyword>
<evidence type="ECO:0000313" key="21">
    <source>
        <dbReference type="EMBL" id="KKA30681.1"/>
    </source>
</evidence>
<dbReference type="GO" id="GO:0030659">
    <property type="term" value="C:cytoplasmic vesicle membrane"/>
    <property type="evidence" value="ECO:0007669"/>
    <property type="project" value="UniProtKB-SubCell"/>
</dbReference>
<dbReference type="GO" id="GO:0031966">
    <property type="term" value="C:mitochondrial membrane"/>
    <property type="evidence" value="ECO:0007669"/>
    <property type="project" value="UniProtKB-SubCell"/>
</dbReference>
<dbReference type="Proteomes" id="UP000033483">
    <property type="component" value="Unassembled WGS sequence"/>
</dbReference>
<dbReference type="OrthoDB" id="29460at2759"/>
<evidence type="ECO:0000256" key="4">
    <source>
        <dbReference type="ARBA" id="ARBA00004614"/>
    </source>
</evidence>
<keyword evidence="16" id="KW-1015">Disulfide bond</keyword>
<dbReference type="InterPro" id="IPR018939">
    <property type="entry name" value="Autophagy-rel_prot_27"/>
</dbReference>
<keyword evidence="14" id="KW-0496">Mitochondrion</keyword>
<evidence type="ECO:0000256" key="16">
    <source>
        <dbReference type="ARBA" id="ARBA00023157"/>
    </source>
</evidence>
<evidence type="ECO:0000256" key="8">
    <source>
        <dbReference type="ARBA" id="ARBA00022692"/>
    </source>
</evidence>
<comment type="subcellular location">
    <subcellularLocation>
        <location evidence="2">Cytoplasmic vesicle membrane</location>
        <topology evidence="2">Single-pass type I membrane protein</topology>
    </subcellularLocation>
    <subcellularLocation>
        <location evidence="4">Golgi apparatus membrane</location>
        <topology evidence="4">Single-pass type I membrane protein</topology>
    </subcellularLocation>
    <subcellularLocation>
        <location evidence="1">Mitochondrion membrane</location>
        <topology evidence="1">Single-pass membrane protein</topology>
    </subcellularLocation>
    <subcellularLocation>
        <location evidence="3">Preautophagosomal structure membrane</location>
        <topology evidence="3">Single-pass type I membrane protein</topology>
    </subcellularLocation>
</comment>
<evidence type="ECO:0000256" key="2">
    <source>
        <dbReference type="ARBA" id="ARBA00004358"/>
    </source>
</evidence>
<comment type="similarity">
    <text evidence="5">Belongs to the ATG27 family.</text>
</comment>
<accession>A0A0F4ZKM8</accession>
<dbReference type="PANTHER" id="PTHR15071:SF13">
    <property type="entry name" value="AUTOPHAGY-RELATED PROTEIN 27"/>
    <property type="match status" value="1"/>
</dbReference>
<gene>
    <name evidence="21" type="ORF">TD95_003358</name>
</gene>